<dbReference type="GO" id="GO:0005615">
    <property type="term" value="C:extracellular space"/>
    <property type="evidence" value="ECO:0007669"/>
    <property type="project" value="TreeGrafter"/>
</dbReference>
<name>A0A9J6C4Z5_POLVA</name>
<evidence type="ECO:0000256" key="4">
    <source>
        <dbReference type="RuleBase" id="RU004262"/>
    </source>
</evidence>
<dbReference type="EMBL" id="JADBJN010000002">
    <property type="protein sequence ID" value="KAG5677063.1"/>
    <property type="molecule type" value="Genomic_DNA"/>
</dbReference>
<dbReference type="AlphaFoldDB" id="A0A9J6C4Z5"/>
<dbReference type="InterPro" id="IPR029058">
    <property type="entry name" value="AB_hydrolase_fold"/>
</dbReference>
<dbReference type="InterPro" id="IPR000734">
    <property type="entry name" value="TAG_lipase"/>
</dbReference>
<evidence type="ECO:0000256" key="2">
    <source>
        <dbReference type="ARBA" id="ARBA00010701"/>
    </source>
</evidence>
<evidence type="ECO:0000313" key="6">
    <source>
        <dbReference type="EMBL" id="KAG5677063.1"/>
    </source>
</evidence>
<evidence type="ECO:0000313" key="7">
    <source>
        <dbReference type="Proteomes" id="UP001107558"/>
    </source>
</evidence>
<organism evidence="6 7">
    <name type="scientific">Polypedilum vanderplanki</name>
    <name type="common">Sleeping chironomid midge</name>
    <dbReference type="NCBI Taxonomy" id="319348"/>
    <lineage>
        <taxon>Eukaryota</taxon>
        <taxon>Metazoa</taxon>
        <taxon>Ecdysozoa</taxon>
        <taxon>Arthropoda</taxon>
        <taxon>Hexapoda</taxon>
        <taxon>Insecta</taxon>
        <taxon>Pterygota</taxon>
        <taxon>Neoptera</taxon>
        <taxon>Endopterygota</taxon>
        <taxon>Diptera</taxon>
        <taxon>Nematocera</taxon>
        <taxon>Chironomoidea</taxon>
        <taxon>Chironomidae</taxon>
        <taxon>Chironominae</taxon>
        <taxon>Polypedilum</taxon>
        <taxon>Polypedilum</taxon>
    </lineage>
</organism>
<evidence type="ECO:0000256" key="3">
    <source>
        <dbReference type="ARBA" id="ARBA00022525"/>
    </source>
</evidence>
<dbReference type="OrthoDB" id="199913at2759"/>
<proteinExistence type="inferred from homology"/>
<gene>
    <name evidence="6" type="ORF">PVAND_006847</name>
</gene>
<dbReference type="PANTHER" id="PTHR11610">
    <property type="entry name" value="LIPASE"/>
    <property type="match status" value="1"/>
</dbReference>
<dbReference type="GO" id="GO:0016042">
    <property type="term" value="P:lipid catabolic process"/>
    <property type="evidence" value="ECO:0007669"/>
    <property type="project" value="TreeGrafter"/>
</dbReference>
<comment type="caution">
    <text evidence="6">The sequence shown here is derived from an EMBL/GenBank/DDBJ whole genome shotgun (WGS) entry which is preliminary data.</text>
</comment>
<comment type="subcellular location">
    <subcellularLocation>
        <location evidence="1">Secreted</location>
    </subcellularLocation>
</comment>
<dbReference type="Proteomes" id="UP001107558">
    <property type="component" value="Chromosome 2"/>
</dbReference>
<dbReference type="PANTHER" id="PTHR11610:SF173">
    <property type="entry name" value="LIPASE DOMAIN-CONTAINING PROTEIN-RELATED"/>
    <property type="match status" value="1"/>
</dbReference>
<accession>A0A9J6C4Z5</accession>
<reference evidence="6" key="1">
    <citation type="submission" date="2021-03" db="EMBL/GenBank/DDBJ databases">
        <title>Chromosome level genome of the anhydrobiotic midge Polypedilum vanderplanki.</title>
        <authorList>
            <person name="Yoshida Y."/>
            <person name="Kikawada T."/>
            <person name="Gusev O."/>
        </authorList>
    </citation>
    <scope>NUCLEOTIDE SEQUENCE</scope>
    <source>
        <strain evidence="6">NIAS01</strain>
        <tissue evidence="6">Whole body or cell culture</tissue>
    </source>
</reference>
<keyword evidence="7" id="KW-1185">Reference proteome</keyword>
<dbReference type="Pfam" id="PF00151">
    <property type="entry name" value="Lipase"/>
    <property type="match status" value="1"/>
</dbReference>
<dbReference type="SUPFAM" id="SSF53474">
    <property type="entry name" value="alpha/beta-Hydrolases"/>
    <property type="match status" value="1"/>
</dbReference>
<comment type="similarity">
    <text evidence="2 4">Belongs to the AB hydrolase superfamily. Lipase family.</text>
</comment>
<evidence type="ECO:0000259" key="5">
    <source>
        <dbReference type="Pfam" id="PF00151"/>
    </source>
</evidence>
<evidence type="ECO:0000256" key="1">
    <source>
        <dbReference type="ARBA" id="ARBA00004613"/>
    </source>
</evidence>
<dbReference type="GO" id="GO:0016298">
    <property type="term" value="F:lipase activity"/>
    <property type="evidence" value="ECO:0007669"/>
    <property type="project" value="InterPro"/>
</dbReference>
<dbReference type="GO" id="GO:0017171">
    <property type="term" value="F:serine hydrolase activity"/>
    <property type="evidence" value="ECO:0007669"/>
    <property type="project" value="TreeGrafter"/>
</dbReference>
<keyword evidence="3" id="KW-0964">Secreted</keyword>
<sequence>MNISHRFEDASNDVFFILFTRENPTNGERINFDSESIRNSHWNPLNDVRILIHGFWASYLSRENIVTTAEFLRKKDYNIIAVDWSVLAAGEADVVIANIPRVGVVVGQFIDFLYSHGFTQYYKINIIGHSFGSHVAGFAGKNTNYGKINAIFATDPSHRVGTFEDPSSRLDLTDANYVEAIITSTIGFRRPISHATFYPNFGLTQPGCNHDSGCDHHRATEFYTESINSNGFVSRKCNNFEEIDNQNCQGTGVFEILGGDNAKIINGNYSVFYLETNAESPFARG</sequence>
<feature type="domain" description="Lipase" evidence="5">
    <location>
        <begin position="10"/>
        <end position="282"/>
    </location>
</feature>
<protein>
    <recommendedName>
        <fullName evidence="5">Lipase domain-containing protein</fullName>
    </recommendedName>
</protein>
<dbReference type="PRINTS" id="PR00821">
    <property type="entry name" value="TAGLIPASE"/>
</dbReference>
<dbReference type="Gene3D" id="3.40.50.1820">
    <property type="entry name" value="alpha/beta hydrolase"/>
    <property type="match status" value="1"/>
</dbReference>
<dbReference type="InterPro" id="IPR013818">
    <property type="entry name" value="Lipase"/>
</dbReference>